<keyword evidence="2" id="KW-1185">Reference proteome</keyword>
<dbReference type="EMBL" id="MU276543">
    <property type="protein sequence ID" value="KAI0038281.1"/>
    <property type="molecule type" value="Genomic_DNA"/>
</dbReference>
<accession>A0ACB8R414</accession>
<evidence type="ECO:0000313" key="2">
    <source>
        <dbReference type="Proteomes" id="UP000814033"/>
    </source>
</evidence>
<organism evidence="1 2">
    <name type="scientific">Auriscalpium vulgare</name>
    <dbReference type="NCBI Taxonomy" id="40419"/>
    <lineage>
        <taxon>Eukaryota</taxon>
        <taxon>Fungi</taxon>
        <taxon>Dikarya</taxon>
        <taxon>Basidiomycota</taxon>
        <taxon>Agaricomycotina</taxon>
        <taxon>Agaricomycetes</taxon>
        <taxon>Russulales</taxon>
        <taxon>Auriscalpiaceae</taxon>
        <taxon>Auriscalpium</taxon>
    </lineage>
</organism>
<dbReference type="Proteomes" id="UP000814033">
    <property type="component" value="Unassembled WGS sequence"/>
</dbReference>
<evidence type="ECO:0000313" key="1">
    <source>
        <dbReference type="EMBL" id="KAI0038281.1"/>
    </source>
</evidence>
<comment type="caution">
    <text evidence="1">The sequence shown here is derived from an EMBL/GenBank/DDBJ whole genome shotgun (WGS) entry which is preliminary data.</text>
</comment>
<reference evidence="1" key="2">
    <citation type="journal article" date="2022" name="New Phytol.">
        <title>Evolutionary transition to the ectomycorrhizal habit in the genomes of a hyperdiverse lineage of mushroom-forming fungi.</title>
        <authorList>
            <person name="Looney B."/>
            <person name="Miyauchi S."/>
            <person name="Morin E."/>
            <person name="Drula E."/>
            <person name="Courty P.E."/>
            <person name="Kohler A."/>
            <person name="Kuo A."/>
            <person name="LaButti K."/>
            <person name="Pangilinan J."/>
            <person name="Lipzen A."/>
            <person name="Riley R."/>
            <person name="Andreopoulos W."/>
            <person name="He G."/>
            <person name="Johnson J."/>
            <person name="Nolan M."/>
            <person name="Tritt A."/>
            <person name="Barry K.W."/>
            <person name="Grigoriev I.V."/>
            <person name="Nagy L.G."/>
            <person name="Hibbett D."/>
            <person name="Henrissat B."/>
            <person name="Matheny P.B."/>
            <person name="Labbe J."/>
            <person name="Martin F.M."/>
        </authorList>
    </citation>
    <scope>NUCLEOTIDE SEQUENCE</scope>
    <source>
        <strain evidence="1">FP105234-sp</strain>
    </source>
</reference>
<gene>
    <name evidence="1" type="ORF">FA95DRAFT_1567837</name>
</gene>
<proteinExistence type="predicted"/>
<protein>
    <submittedName>
        <fullName evidence="1">Uncharacterized protein</fullName>
    </submittedName>
</protein>
<sequence>MRTDSKMNQFNVRRPLRLVEQSTLDVIVLVFSRSREDPVLLGRRPNIVQTPLVQPFPAPVLSTYDGVQKQEAGDLCCWCDPVTTQILNSKTYAQVAEDHDWDSADCEDSEEVTLASQSLKRPATTRAKSLFTSRIAPESLNQIRRILLCSWQVKLSLERRRKTRRPVL</sequence>
<name>A0ACB8R414_9AGAM</name>
<reference evidence="1" key="1">
    <citation type="submission" date="2021-02" db="EMBL/GenBank/DDBJ databases">
        <authorList>
            <consortium name="DOE Joint Genome Institute"/>
            <person name="Ahrendt S."/>
            <person name="Looney B.P."/>
            <person name="Miyauchi S."/>
            <person name="Morin E."/>
            <person name="Drula E."/>
            <person name="Courty P.E."/>
            <person name="Chicoki N."/>
            <person name="Fauchery L."/>
            <person name="Kohler A."/>
            <person name="Kuo A."/>
            <person name="Labutti K."/>
            <person name="Pangilinan J."/>
            <person name="Lipzen A."/>
            <person name="Riley R."/>
            <person name="Andreopoulos W."/>
            <person name="He G."/>
            <person name="Johnson J."/>
            <person name="Barry K.W."/>
            <person name="Grigoriev I.V."/>
            <person name="Nagy L."/>
            <person name="Hibbett D."/>
            <person name="Henrissat B."/>
            <person name="Matheny P.B."/>
            <person name="Labbe J."/>
            <person name="Martin F."/>
        </authorList>
    </citation>
    <scope>NUCLEOTIDE SEQUENCE</scope>
    <source>
        <strain evidence="1">FP105234-sp</strain>
    </source>
</reference>